<organism evidence="1 2">
    <name type="scientific">Lysinibacillus xylanilyticus</name>
    <dbReference type="NCBI Taxonomy" id="582475"/>
    <lineage>
        <taxon>Bacteria</taxon>
        <taxon>Bacillati</taxon>
        <taxon>Bacillota</taxon>
        <taxon>Bacilli</taxon>
        <taxon>Bacillales</taxon>
        <taxon>Bacillaceae</taxon>
        <taxon>Lysinibacillus</taxon>
    </lineage>
</organism>
<sequence>MNKEGNIKGAEKSAPFIFYALPRKVHLNVLNAVIPIRALISTGELVPIFRQDDHFYYSMKEILLTTLVC</sequence>
<reference evidence="1 2" key="1">
    <citation type="submission" date="2022-05" db="EMBL/GenBank/DDBJ databases">
        <title>Genome Sequencing of Bee-Associated Microbes.</title>
        <authorList>
            <person name="Dunlap C."/>
        </authorList>
    </citation>
    <scope>NUCLEOTIDE SEQUENCE [LARGE SCALE GENOMIC DNA]</scope>
    <source>
        <strain evidence="1 2">NRRL BD-083</strain>
    </source>
</reference>
<name>A0ABT4ENF2_9BACI</name>
<dbReference type="Proteomes" id="UP001527052">
    <property type="component" value="Unassembled WGS sequence"/>
</dbReference>
<dbReference type="RefSeq" id="WP_268637287.1">
    <property type="nucleotide sequence ID" value="NZ_JAMDLZ010000016.1"/>
</dbReference>
<gene>
    <name evidence="1" type="ORF">M5W82_09560</name>
</gene>
<proteinExistence type="predicted"/>
<keyword evidence="2" id="KW-1185">Reference proteome</keyword>
<evidence type="ECO:0000313" key="1">
    <source>
        <dbReference type="EMBL" id="MCY9547200.1"/>
    </source>
</evidence>
<dbReference type="EMBL" id="JAMDLZ010000016">
    <property type="protein sequence ID" value="MCY9547200.1"/>
    <property type="molecule type" value="Genomic_DNA"/>
</dbReference>
<comment type="caution">
    <text evidence="1">The sequence shown here is derived from an EMBL/GenBank/DDBJ whole genome shotgun (WGS) entry which is preliminary data.</text>
</comment>
<accession>A0ABT4ENF2</accession>
<protein>
    <submittedName>
        <fullName evidence="1">Uncharacterized protein</fullName>
    </submittedName>
</protein>
<evidence type="ECO:0000313" key="2">
    <source>
        <dbReference type="Proteomes" id="UP001527052"/>
    </source>
</evidence>